<dbReference type="PRINTS" id="PR00509">
    <property type="entry name" value="PGMPMM"/>
</dbReference>
<keyword evidence="8" id="KW-0460">Magnesium</keyword>
<comment type="similarity">
    <text evidence="4">Belongs to the phosphohexose mutase family.</text>
</comment>
<evidence type="ECO:0000259" key="13">
    <source>
        <dbReference type="Pfam" id="PF02878"/>
    </source>
</evidence>
<dbReference type="SUPFAM" id="SSF53738">
    <property type="entry name" value="Phosphoglucomutase, first 3 domains"/>
    <property type="match status" value="3"/>
</dbReference>
<feature type="region of interest" description="Disordered" evidence="10">
    <location>
        <begin position="1"/>
        <end position="29"/>
    </location>
</feature>
<dbReference type="InterPro" id="IPR005841">
    <property type="entry name" value="Alpha-D-phosphohexomutase_SF"/>
</dbReference>
<protein>
    <recommendedName>
        <fullName evidence="5">phosphomannomutase</fullName>
        <ecNumber evidence="5">5.4.2.8</ecNumber>
    </recommendedName>
</protein>
<evidence type="ECO:0000256" key="1">
    <source>
        <dbReference type="ARBA" id="ARBA00000586"/>
    </source>
</evidence>
<dbReference type="GO" id="GO:0005975">
    <property type="term" value="P:carbohydrate metabolic process"/>
    <property type="evidence" value="ECO:0007669"/>
    <property type="project" value="InterPro"/>
</dbReference>
<keyword evidence="11" id="KW-0472">Membrane</keyword>
<reference evidence="16 17" key="1">
    <citation type="submission" date="2019-09" db="EMBL/GenBank/DDBJ databases">
        <authorList>
            <person name="Chen X.-Y."/>
        </authorList>
    </citation>
    <scope>NUCLEOTIDE SEQUENCE [LARGE SCALE GENOMIC DNA]</scope>
    <source>
        <strain evidence="16 17">NY5</strain>
    </source>
</reference>
<feature type="domain" description="Alpha-D-phosphohexomutase alpha/beta/alpha" evidence="14">
    <location>
        <begin position="560"/>
        <end position="657"/>
    </location>
</feature>
<keyword evidence="9" id="KW-0413">Isomerase</keyword>
<evidence type="ECO:0000256" key="8">
    <source>
        <dbReference type="ARBA" id="ARBA00022842"/>
    </source>
</evidence>
<comment type="pathway">
    <text evidence="3">Nucleotide-sugar biosynthesis; GDP-alpha-D-mannose biosynthesis; alpha-D-mannose 1-phosphate from D-fructose 6-phosphate: step 2/2.</text>
</comment>
<dbReference type="InterPro" id="IPR005846">
    <property type="entry name" value="A-D-PHexomutase_a/b/a-III"/>
</dbReference>
<feature type="transmembrane region" description="Helical" evidence="11">
    <location>
        <begin position="289"/>
        <end position="309"/>
    </location>
</feature>
<evidence type="ECO:0000256" key="2">
    <source>
        <dbReference type="ARBA" id="ARBA00001946"/>
    </source>
</evidence>
<dbReference type="GO" id="GO:0004615">
    <property type="term" value="F:phosphomannomutase activity"/>
    <property type="evidence" value="ECO:0007669"/>
    <property type="project" value="UniProtKB-EC"/>
</dbReference>
<name>A0A5B0WWC8_9GAMM</name>
<evidence type="ECO:0000256" key="9">
    <source>
        <dbReference type="ARBA" id="ARBA00023235"/>
    </source>
</evidence>
<dbReference type="InterPro" id="IPR036900">
    <property type="entry name" value="A-D-PHexomutase_C_sf"/>
</dbReference>
<keyword evidence="17" id="KW-1185">Reference proteome</keyword>
<evidence type="ECO:0000259" key="14">
    <source>
        <dbReference type="Pfam" id="PF02879"/>
    </source>
</evidence>
<evidence type="ECO:0000256" key="10">
    <source>
        <dbReference type="SAM" id="MobiDB-lite"/>
    </source>
</evidence>
<dbReference type="InterPro" id="IPR005845">
    <property type="entry name" value="A-D-PHexomutase_a/b/a-II"/>
</dbReference>
<dbReference type="Pfam" id="PF02880">
    <property type="entry name" value="PGM_PMM_III"/>
    <property type="match status" value="1"/>
</dbReference>
<organism evidence="16 17">
    <name type="scientific">Pseudohalioglobus sediminis</name>
    <dbReference type="NCBI Taxonomy" id="2606449"/>
    <lineage>
        <taxon>Bacteria</taxon>
        <taxon>Pseudomonadati</taxon>
        <taxon>Pseudomonadota</taxon>
        <taxon>Gammaproteobacteria</taxon>
        <taxon>Cellvibrionales</taxon>
        <taxon>Halieaceae</taxon>
        <taxon>Pseudohalioglobus</taxon>
    </lineage>
</organism>
<dbReference type="AlphaFoldDB" id="A0A5B0WWC8"/>
<dbReference type="Gene3D" id="3.30.310.50">
    <property type="entry name" value="Alpha-D-phosphohexomutase, C-terminal domain"/>
    <property type="match status" value="1"/>
</dbReference>
<dbReference type="Pfam" id="PF02879">
    <property type="entry name" value="PGM_PMM_II"/>
    <property type="match status" value="1"/>
</dbReference>
<comment type="caution">
    <text evidence="16">The sequence shown here is derived from an EMBL/GenBank/DDBJ whole genome shotgun (WGS) entry which is preliminary data.</text>
</comment>
<dbReference type="PANTHER" id="PTHR43771">
    <property type="entry name" value="PHOSPHOMANNOMUTASE"/>
    <property type="match status" value="1"/>
</dbReference>
<dbReference type="Proteomes" id="UP000323708">
    <property type="component" value="Unassembled WGS sequence"/>
</dbReference>
<evidence type="ECO:0000256" key="7">
    <source>
        <dbReference type="ARBA" id="ARBA00022723"/>
    </source>
</evidence>
<feature type="domain" description="Alpha-D-phosphohexomutase alpha/beta/alpha" evidence="13">
    <location>
        <begin position="415"/>
        <end position="526"/>
    </location>
</feature>
<dbReference type="RefSeq" id="WP_149611607.1">
    <property type="nucleotide sequence ID" value="NZ_VTUX01000005.1"/>
</dbReference>
<keyword evidence="11" id="KW-1133">Transmembrane helix</keyword>
<comment type="cofactor">
    <cofactor evidence="2">
        <name>Mg(2+)</name>
        <dbReference type="ChEBI" id="CHEBI:18420"/>
    </cofactor>
</comment>
<dbReference type="InterPro" id="IPR016066">
    <property type="entry name" value="A-D-PHexomutase_CS"/>
</dbReference>
<evidence type="ECO:0000259" key="15">
    <source>
        <dbReference type="Pfam" id="PF02880"/>
    </source>
</evidence>
<evidence type="ECO:0000256" key="11">
    <source>
        <dbReference type="SAM" id="Phobius"/>
    </source>
</evidence>
<comment type="catalytic activity">
    <reaction evidence="1">
        <text>alpha-D-mannose 1-phosphate = D-mannose 6-phosphate</text>
        <dbReference type="Rhea" id="RHEA:11140"/>
        <dbReference type="ChEBI" id="CHEBI:58409"/>
        <dbReference type="ChEBI" id="CHEBI:58735"/>
        <dbReference type="EC" id="5.4.2.8"/>
    </reaction>
</comment>
<gene>
    <name evidence="16" type="ORF">F0M18_11585</name>
</gene>
<dbReference type="PROSITE" id="PS00710">
    <property type="entry name" value="PGM_PMM"/>
    <property type="match status" value="1"/>
</dbReference>
<dbReference type="Pfam" id="PF02878">
    <property type="entry name" value="PGM_PMM_I"/>
    <property type="match status" value="1"/>
</dbReference>
<evidence type="ECO:0000313" key="16">
    <source>
        <dbReference type="EMBL" id="KAA1190451.1"/>
    </source>
</evidence>
<dbReference type="CDD" id="cd03089">
    <property type="entry name" value="PMM_PGM"/>
    <property type="match status" value="1"/>
</dbReference>
<proteinExistence type="inferred from homology"/>
<keyword evidence="6" id="KW-0597">Phosphoprotein</keyword>
<evidence type="ECO:0000256" key="6">
    <source>
        <dbReference type="ARBA" id="ARBA00022553"/>
    </source>
</evidence>
<keyword evidence="7" id="KW-0479">Metal-binding</keyword>
<dbReference type="EC" id="5.4.2.8" evidence="5"/>
<evidence type="ECO:0000256" key="3">
    <source>
        <dbReference type="ARBA" id="ARBA00004699"/>
    </source>
</evidence>
<evidence type="ECO:0000256" key="4">
    <source>
        <dbReference type="ARBA" id="ARBA00010231"/>
    </source>
</evidence>
<evidence type="ECO:0000256" key="5">
    <source>
        <dbReference type="ARBA" id="ARBA00012730"/>
    </source>
</evidence>
<dbReference type="Pfam" id="PF00408">
    <property type="entry name" value="PGM_PMM_IV"/>
    <property type="match status" value="1"/>
</dbReference>
<dbReference type="GO" id="GO:0000287">
    <property type="term" value="F:magnesium ion binding"/>
    <property type="evidence" value="ECO:0007669"/>
    <property type="project" value="InterPro"/>
</dbReference>
<dbReference type="SUPFAM" id="SSF55957">
    <property type="entry name" value="Phosphoglucomutase, C-terminal domain"/>
    <property type="match status" value="1"/>
</dbReference>
<sequence length="865" mass="94095">MLKKLKQKKQKEAAPKKARPRQAASNPQGIGADGNATYKVAFTGLVVTLLVIAGCFAYLLLVREPGIKAGQADRVAGAFATQQATNINARVQLLRQRLQSAARSPLALSAIASRSQQDIELVEQAVLDYFPDLISMRLVPVGDMGTAVFESGDQGLRNHIEVDMVRRTASGKETLPEAFKFEDRWLTTIAELVQHPRMGDRTAVLVATIDNKTLAEQLQALNPGTGKYELEQVHTSRDGKTRTTVIASVGRGDRDKYRRFAVIPDTNWRVAFTPSAELMTSLGAQPAPLYAALALCILATLAGFAVVALRMPKIIEEDVNRMISASDRKSELKLSIPELVTVARQLRRATLRALRQSDGGSQSHAPLPNMEVETLDSVESVPSAAELDEVLELDLAVDEVPDLAPAIPANFPAHIFRAYDIRGNAEKELTEELMAQIGLAVGSIAGEMGEQALLVGADGRSSSPALKAVLIRALMESGRDVIDIGLVPTPVLYFATRHLDRRSGLMITGSHNPKTDNGLKIVLNQQTIHAGGIEDIRNRVLEGQFSSGNGRMIKENVIEAYIDEIVQDVAIAVPLKVVIDCGNGATSDVAPMLFEELGCEVVPMFCSVDGTFPNHPPDTSNEVNLRALCDAVTREEADFGVAFDGDGDRLAVVTGSGRIVRSDILLMIFAQDVVSRNPGADVVFDVKCSRNLTELITRNGGRPVLWKTGHAFMKEKMAETGALLGGEFSGHMFFGERWFGFDDGMYAAARLAEIMSTQGDSLDDMIDVFPATVNTPEILIPVPEHEKYPLMDRIVRNTDFSYGKVNTMDGIRVDFADGWGLVRASNTTPALTARFEANTQEALDMIISEFREQIALVDSSLELNF</sequence>
<keyword evidence="11" id="KW-0812">Transmembrane</keyword>
<dbReference type="InterPro" id="IPR016055">
    <property type="entry name" value="A-D-PHexomutase_a/b/a-I/II/III"/>
</dbReference>
<evidence type="ECO:0000259" key="12">
    <source>
        <dbReference type="Pfam" id="PF00408"/>
    </source>
</evidence>
<dbReference type="InterPro" id="IPR005844">
    <property type="entry name" value="A-D-PHexomutase_a/b/a-I"/>
</dbReference>
<accession>A0A5B0WWC8</accession>
<feature type="transmembrane region" description="Helical" evidence="11">
    <location>
        <begin position="40"/>
        <end position="61"/>
    </location>
</feature>
<dbReference type="EMBL" id="VTUX01000005">
    <property type="protein sequence ID" value="KAA1190451.1"/>
    <property type="molecule type" value="Genomic_DNA"/>
</dbReference>
<dbReference type="InterPro" id="IPR005843">
    <property type="entry name" value="A-D-PHexomutase_C"/>
</dbReference>
<dbReference type="PANTHER" id="PTHR43771:SF2">
    <property type="entry name" value="PHOSPHOMANNOMUTASE_PHOSPHOGLUCOMUTASE"/>
    <property type="match status" value="1"/>
</dbReference>
<feature type="domain" description="Alpha-D-phosphohexomutase alpha/beta/alpha" evidence="15">
    <location>
        <begin position="662"/>
        <end position="768"/>
    </location>
</feature>
<feature type="domain" description="Alpha-D-phosphohexomutase C-terminal" evidence="12">
    <location>
        <begin position="781"/>
        <end position="852"/>
    </location>
</feature>
<evidence type="ECO:0000313" key="17">
    <source>
        <dbReference type="Proteomes" id="UP000323708"/>
    </source>
</evidence>
<dbReference type="Gene3D" id="3.40.120.10">
    <property type="entry name" value="Alpha-D-Glucose-1,6-Bisphosphate, subunit A, domain 3"/>
    <property type="match status" value="3"/>
</dbReference>